<dbReference type="EMBL" id="BPQP01000016">
    <property type="protein sequence ID" value="GJD93810.1"/>
    <property type="molecule type" value="Genomic_DNA"/>
</dbReference>
<evidence type="ECO:0000256" key="1">
    <source>
        <dbReference type="SAM" id="MobiDB-lite"/>
    </source>
</evidence>
<reference evidence="2" key="2">
    <citation type="submission" date="2021-08" db="EMBL/GenBank/DDBJ databases">
        <authorList>
            <person name="Tani A."/>
            <person name="Ola A."/>
            <person name="Ogura Y."/>
            <person name="Katsura K."/>
            <person name="Hayashi T."/>
        </authorList>
    </citation>
    <scope>NUCLEOTIDE SEQUENCE</scope>
    <source>
        <strain evidence="2">DSM 19015</strain>
    </source>
</reference>
<dbReference type="Proteomes" id="UP001055125">
    <property type="component" value="Unassembled WGS sequence"/>
</dbReference>
<accession>A0ABQ4RWD8</accession>
<evidence type="ECO:0008006" key="4">
    <source>
        <dbReference type="Google" id="ProtNLM"/>
    </source>
</evidence>
<evidence type="ECO:0000313" key="2">
    <source>
        <dbReference type="EMBL" id="GJD93810.1"/>
    </source>
</evidence>
<keyword evidence="3" id="KW-1185">Reference proteome</keyword>
<organism evidence="2 3">
    <name type="scientific">Methylobacterium iners</name>
    <dbReference type="NCBI Taxonomy" id="418707"/>
    <lineage>
        <taxon>Bacteria</taxon>
        <taxon>Pseudomonadati</taxon>
        <taxon>Pseudomonadota</taxon>
        <taxon>Alphaproteobacteria</taxon>
        <taxon>Hyphomicrobiales</taxon>
        <taxon>Methylobacteriaceae</taxon>
        <taxon>Methylobacterium</taxon>
    </lineage>
</organism>
<gene>
    <name evidence="2" type="ORF">OCOJLMKI_1008</name>
</gene>
<sequence length="65" mass="7132">MGRAMNETDERRAQRLKAALQDNLKRRKDQARGRAVSSESEPGQGNAHEPKGASANDPLSDKTDL</sequence>
<feature type="region of interest" description="Disordered" evidence="1">
    <location>
        <begin position="20"/>
        <end position="65"/>
    </location>
</feature>
<comment type="caution">
    <text evidence="2">The sequence shown here is derived from an EMBL/GenBank/DDBJ whole genome shotgun (WGS) entry which is preliminary data.</text>
</comment>
<proteinExistence type="predicted"/>
<reference evidence="2" key="1">
    <citation type="journal article" date="2021" name="Front. Microbiol.">
        <title>Comprehensive Comparative Genomics and Phenotyping of Methylobacterium Species.</title>
        <authorList>
            <person name="Alessa O."/>
            <person name="Ogura Y."/>
            <person name="Fujitani Y."/>
            <person name="Takami H."/>
            <person name="Hayashi T."/>
            <person name="Sahin N."/>
            <person name="Tani A."/>
        </authorList>
    </citation>
    <scope>NUCLEOTIDE SEQUENCE</scope>
    <source>
        <strain evidence="2">DSM 19015</strain>
    </source>
</reference>
<name>A0ABQ4RWD8_9HYPH</name>
<evidence type="ECO:0000313" key="3">
    <source>
        <dbReference type="Proteomes" id="UP001055125"/>
    </source>
</evidence>
<protein>
    <recommendedName>
        <fullName evidence="4">Amidase</fullName>
    </recommendedName>
</protein>